<proteinExistence type="inferred from homology"/>
<evidence type="ECO:0000259" key="4">
    <source>
        <dbReference type="Pfam" id="PF17853"/>
    </source>
</evidence>
<dbReference type="InterPro" id="IPR042070">
    <property type="entry name" value="PucR_C-HTH_sf"/>
</dbReference>
<accession>A0A8I0TXP7</accession>
<evidence type="ECO:0008006" key="7">
    <source>
        <dbReference type="Google" id="ProtNLM"/>
    </source>
</evidence>
<evidence type="ECO:0000313" key="6">
    <source>
        <dbReference type="Proteomes" id="UP000629287"/>
    </source>
</evidence>
<feature type="domain" description="CdaR GGDEF-like" evidence="4">
    <location>
        <begin position="206"/>
        <end position="315"/>
    </location>
</feature>
<dbReference type="Proteomes" id="UP000629287">
    <property type="component" value="Unassembled WGS sequence"/>
</dbReference>
<dbReference type="InterPro" id="IPR041522">
    <property type="entry name" value="CdaR_GGDEF"/>
</dbReference>
<dbReference type="InterPro" id="IPR025751">
    <property type="entry name" value="RsbRD_N_dom"/>
</dbReference>
<evidence type="ECO:0000313" key="5">
    <source>
        <dbReference type="EMBL" id="MBE1601583.1"/>
    </source>
</evidence>
<dbReference type="InterPro" id="IPR051448">
    <property type="entry name" value="CdaR-like_regulators"/>
</dbReference>
<evidence type="ECO:0000259" key="2">
    <source>
        <dbReference type="Pfam" id="PF13556"/>
    </source>
</evidence>
<dbReference type="Pfam" id="PF17853">
    <property type="entry name" value="GGDEF_2"/>
    <property type="match status" value="1"/>
</dbReference>
<dbReference type="GeneID" id="86832196"/>
<feature type="domain" description="PucR C-terminal helix-turn-helix" evidence="2">
    <location>
        <begin position="366"/>
        <end position="420"/>
    </location>
</feature>
<organism evidence="5 6">
    <name type="scientific">Streptomyces stelliscabiei</name>
    <dbReference type="NCBI Taxonomy" id="146820"/>
    <lineage>
        <taxon>Bacteria</taxon>
        <taxon>Bacillati</taxon>
        <taxon>Actinomycetota</taxon>
        <taxon>Actinomycetes</taxon>
        <taxon>Kitasatosporales</taxon>
        <taxon>Streptomycetaceae</taxon>
        <taxon>Streptomyces</taxon>
    </lineage>
</organism>
<name>A0A8I0TXP7_9ACTN</name>
<dbReference type="OrthoDB" id="3663486at2"/>
<evidence type="ECO:0000256" key="1">
    <source>
        <dbReference type="ARBA" id="ARBA00006754"/>
    </source>
</evidence>
<evidence type="ECO:0000259" key="3">
    <source>
        <dbReference type="Pfam" id="PF14361"/>
    </source>
</evidence>
<reference evidence="5 6" key="1">
    <citation type="submission" date="2020-10" db="EMBL/GenBank/DDBJ databases">
        <title>Sequencing the genomes of 1000 actinobacteria strains.</title>
        <authorList>
            <person name="Klenk H.-P."/>
        </authorList>
    </citation>
    <scope>NUCLEOTIDE SEQUENCE [LARGE SCALE GENOMIC DNA]</scope>
    <source>
        <strain evidence="5 6">DSM 41803</strain>
    </source>
</reference>
<dbReference type="EMBL" id="JADBGF010000001">
    <property type="protein sequence ID" value="MBE1601583.1"/>
    <property type="molecule type" value="Genomic_DNA"/>
</dbReference>
<dbReference type="Gene3D" id="1.10.10.2840">
    <property type="entry name" value="PucR C-terminal helix-turn-helix domain"/>
    <property type="match status" value="1"/>
</dbReference>
<dbReference type="InterPro" id="IPR025736">
    <property type="entry name" value="PucR_C-HTH_dom"/>
</dbReference>
<comment type="caution">
    <text evidence="5">The sequence shown here is derived from an EMBL/GenBank/DDBJ whole genome shotgun (WGS) entry which is preliminary data.</text>
</comment>
<dbReference type="PANTHER" id="PTHR33744:SF1">
    <property type="entry name" value="DNA-BINDING TRANSCRIPTIONAL ACTIVATOR ADER"/>
    <property type="match status" value="1"/>
</dbReference>
<protein>
    <recommendedName>
        <fullName evidence="7">PucR family transcriptional regulator</fullName>
    </recommendedName>
</protein>
<comment type="similarity">
    <text evidence="1">Belongs to the CdaR family.</text>
</comment>
<dbReference type="RefSeq" id="WP_046913750.1">
    <property type="nucleotide sequence ID" value="NZ_JADBGF010000001.1"/>
</dbReference>
<gene>
    <name evidence="5" type="ORF">H4687_007712</name>
</gene>
<sequence>MAARWVLDLRPGPTQPPVTPCCPAPTVTAAREVLGPGPVGWAAQVAREAELRVVELVPEMAGSTSIDTVRRPAEACILAILIALHADTPGEAVATPQLALDGNRDSVHRGVALDRVLHAMWISHVHHYERLLEFLDQTLPPHELAGTVRRVTELSFAYVEAFTARFSAEYTAEREAWLGSLAATRRQVIEDIIAGVPISVRDPELVLGLDLSRHHRAAVLWTEDDAGTDSAHTLHRLAGRLADAADAGRPLVVRPGGTSLWLWMSWAAPPEQRLAERLRGAVDAPHGIRAALGPLDAGIDGFRRSHLGALEVRRVAAASTRRSSWLADHDELEVIALLTANPEHARWFVHRQLGALATDDDRSAELRETLRLYLAFERSRTAAAQVLHVAPNTVGYRVRQAEAILGTDLAKDPLRIGLALEIYDYLNPEK</sequence>
<dbReference type="Pfam" id="PF13556">
    <property type="entry name" value="HTH_30"/>
    <property type="match status" value="1"/>
</dbReference>
<keyword evidence="6" id="KW-1185">Reference proteome</keyword>
<feature type="domain" description="RsbT co-antagonist protein RsbRD N-terminal" evidence="3">
    <location>
        <begin position="44"/>
        <end position="184"/>
    </location>
</feature>
<dbReference type="PANTHER" id="PTHR33744">
    <property type="entry name" value="CARBOHYDRATE DIACID REGULATOR"/>
    <property type="match status" value="1"/>
</dbReference>
<dbReference type="Pfam" id="PF14361">
    <property type="entry name" value="RsbRD_N"/>
    <property type="match status" value="1"/>
</dbReference>
<dbReference type="GeneID" id="24311196"/>
<dbReference type="AlphaFoldDB" id="A0A8I0TXP7"/>